<reference evidence="1 2" key="1">
    <citation type="submission" date="2018-11" db="EMBL/GenBank/DDBJ databases">
        <title>Complete Genome Sequence of Vbrio mediterranei 117-T6: a Potential Pathogen Bacteria Isolated from the Conchocelis of Pyropia.</title>
        <authorList>
            <person name="Liu Q."/>
        </authorList>
    </citation>
    <scope>NUCLEOTIDE SEQUENCE [LARGE SCALE GENOMIC DNA]</scope>
    <source>
        <strain evidence="1 2">117-T6</strain>
    </source>
</reference>
<dbReference type="RefSeq" id="WP_124940022.1">
    <property type="nucleotide sequence ID" value="NZ_CP033577.1"/>
</dbReference>
<dbReference type="AlphaFoldDB" id="A0A3G4V704"/>
<evidence type="ECO:0000313" key="2">
    <source>
        <dbReference type="Proteomes" id="UP000279760"/>
    </source>
</evidence>
<organism evidence="1 2">
    <name type="scientific">Vibrio mediterranei</name>
    <dbReference type="NCBI Taxonomy" id="689"/>
    <lineage>
        <taxon>Bacteria</taxon>
        <taxon>Pseudomonadati</taxon>
        <taxon>Pseudomonadota</taxon>
        <taxon>Gammaproteobacteria</taxon>
        <taxon>Vibrionales</taxon>
        <taxon>Vibrionaceae</taxon>
        <taxon>Vibrio</taxon>
    </lineage>
</organism>
<dbReference type="Proteomes" id="UP000279760">
    <property type="component" value="Chromosome 1"/>
</dbReference>
<gene>
    <name evidence="1" type="ORF">ECB94_03775</name>
</gene>
<proteinExistence type="predicted"/>
<accession>A0A3G4V704</accession>
<sequence length="99" mass="11727">MPEALMATRLSAPQRACLFKLEQQMVRQKGFINREAFVDEQDSVFKEWQQAGHIELDEQEIHHLDQEEVMNLQLTHSCHMSHELWITAACLRRLYAYDL</sequence>
<dbReference type="EMBL" id="CP033577">
    <property type="protein sequence ID" value="AYV20474.1"/>
    <property type="molecule type" value="Genomic_DNA"/>
</dbReference>
<name>A0A3G4V704_9VIBR</name>
<protein>
    <submittedName>
        <fullName evidence="1">Uncharacterized protein</fullName>
    </submittedName>
</protein>
<evidence type="ECO:0000313" key="1">
    <source>
        <dbReference type="EMBL" id="AYV20474.1"/>
    </source>
</evidence>